<reference evidence="2 3" key="1">
    <citation type="submission" date="2017-09" db="EMBL/GenBank/DDBJ databases">
        <title>Depth-based differentiation of microbial function through sediment-hosted aquifers and enrichment of novel symbionts in the deep terrestrial subsurface.</title>
        <authorList>
            <person name="Probst A.J."/>
            <person name="Ladd B."/>
            <person name="Jarett J.K."/>
            <person name="Geller-Mcgrath D.E."/>
            <person name="Sieber C.M."/>
            <person name="Emerson J.B."/>
            <person name="Anantharaman K."/>
            <person name="Thomas B.C."/>
            <person name="Malmstrom R."/>
            <person name="Stieglmeier M."/>
            <person name="Klingl A."/>
            <person name="Woyke T."/>
            <person name="Ryan C.M."/>
            <person name="Banfield J.F."/>
        </authorList>
    </citation>
    <scope>NUCLEOTIDE SEQUENCE [LARGE SCALE GENOMIC DNA]</scope>
    <source>
        <strain evidence="2">CG11_big_fil_rev_8_21_14_0_20_42_13</strain>
    </source>
</reference>
<gene>
    <name evidence="2" type="ORF">COV72_04880</name>
</gene>
<dbReference type="Gene3D" id="3.40.630.30">
    <property type="match status" value="1"/>
</dbReference>
<dbReference type="InterPro" id="IPR024320">
    <property type="entry name" value="LPG_synthase_C"/>
</dbReference>
<proteinExistence type="predicted"/>
<evidence type="ECO:0000313" key="3">
    <source>
        <dbReference type="Proteomes" id="UP000229641"/>
    </source>
</evidence>
<comment type="caution">
    <text evidence="2">The sequence shown here is derived from an EMBL/GenBank/DDBJ whole genome shotgun (WGS) entry which is preliminary data.</text>
</comment>
<dbReference type="InterPro" id="IPR016181">
    <property type="entry name" value="Acyl_CoA_acyltransferase"/>
</dbReference>
<dbReference type="Proteomes" id="UP000229641">
    <property type="component" value="Unassembled WGS sequence"/>
</dbReference>
<dbReference type="SUPFAM" id="SSF55729">
    <property type="entry name" value="Acyl-CoA N-acyltransferases (Nat)"/>
    <property type="match status" value="2"/>
</dbReference>
<protein>
    <recommendedName>
        <fullName evidence="1">Phosphatidylglycerol lysyltransferase C-terminal domain-containing protein</fullName>
    </recommendedName>
</protein>
<name>A0A2H0LXH9_9BACT</name>
<sequence>MPEEKLTIEHLELLYPRFKKMRSPISEYSFSNLYLFRRIHDYKVIHDGDIFIKGVSYDKKNFLMPTEDLRSSDFGKLKKYLARADFLFPVPEEWLSIFNKEEFDVSSMDSESDYMYSTDKISSYRGSKLHKKRNLLKQFLALYKYEACPLTNERLSDARIILDAWQESTRESRDDNDYYACGEALELYEELILCGGIYYAQNQPAGFIIGEELNSETFVIQFAKANIKFKGIYQYMYNTFAKILPAKYKYLNFEQDMGKEALRIAKSSYLPDIMLKKYRVSLRANA</sequence>
<evidence type="ECO:0000313" key="2">
    <source>
        <dbReference type="EMBL" id="PIQ89129.1"/>
    </source>
</evidence>
<accession>A0A2H0LXH9</accession>
<evidence type="ECO:0000259" key="1">
    <source>
        <dbReference type="Pfam" id="PF09924"/>
    </source>
</evidence>
<dbReference type="PANTHER" id="PTHR41373">
    <property type="entry name" value="DUF2156 DOMAIN-CONTAINING PROTEIN"/>
    <property type="match status" value="1"/>
</dbReference>
<dbReference type="EMBL" id="PCWA01000073">
    <property type="protein sequence ID" value="PIQ89129.1"/>
    <property type="molecule type" value="Genomic_DNA"/>
</dbReference>
<dbReference type="AlphaFoldDB" id="A0A2H0LXH9"/>
<feature type="domain" description="Phosphatidylglycerol lysyltransferase C-terminal" evidence="1">
    <location>
        <begin position="22"/>
        <end position="280"/>
    </location>
</feature>
<organism evidence="2 3">
    <name type="scientific">Candidatus Ghiorseimicrobium undicola</name>
    <dbReference type="NCBI Taxonomy" id="1974746"/>
    <lineage>
        <taxon>Bacteria</taxon>
        <taxon>Pseudomonadati</taxon>
        <taxon>Candidatus Omnitrophota</taxon>
        <taxon>Candidatus Ghiorseimicrobium</taxon>
    </lineage>
</organism>
<dbReference type="Pfam" id="PF09924">
    <property type="entry name" value="LPG_synthase_C"/>
    <property type="match status" value="1"/>
</dbReference>
<dbReference type="PIRSF" id="PIRSF018688">
    <property type="entry name" value="UCP018688"/>
    <property type="match status" value="1"/>
</dbReference>
<dbReference type="PANTHER" id="PTHR41373:SF1">
    <property type="entry name" value="PHOSPHATIDYLGLYCEROL LYSYLTRANSFERASE C-TERMINAL DOMAIN-CONTAINING PROTEIN"/>
    <property type="match status" value="1"/>
</dbReference>
<dbReference type="InterPro" id="IPR016732">
    <property type="entry name" value="UCP018688"/>
</dbReference>